<feature type="domain" description="Sushi" evidence="8">
    <location>
        <begin position="298"/>
        <end position="355"/>
    </location>
</feature>
<feature type="domain" description="Sushi" evidence="8">
    <location>
        <begin position="239"/>
        <end position="297"/>
    </location>
</feature>
<feature type="domain" description="Sushi" evidence="8">
    <location>
        <begin position="483"/>
        <end position="540"/>
    </location>
</feature>
<evidence type="ECO:0000256" key="7">
    <source>
        <dbReference type="SAM" id="SignalP"/>
    </source>
</evidence>
<evidence type="ECO:0000256" key="4">
    <source>
        <dbReference type="ARBA" id="ARBA00023180"/>
    </source>
</evidence>
<dbReference type="SUPFAM" id="SSF57535">
    <property type="entry name" value="Complement control module/SCR domain"/>
    <property type="match status" value="15"/>
</dbReference>
<feature type="domain" description="Sushi" evidence="8">
    <location>
        <begin position="107"/>
        <end position="171"/>
    </location>
</feature>
<feature type="disulfide bond" evidence="5">
    <location>
        <begin position="142"/>
        <end position="169"/>
    </location>
</feature>
<feature type="disulfide bond" evidence="5">
    <location>
        <begin position="386"/>
        <end position="413"/>
    </location>
</feature>
<keyword evidence="3 5" id="KW-1015">Disulfide bond</keyword>
<dbReference type="GO" id="GO:0030414">
    <property type="term" value="F:peptidase inhibitor activity"/>
    <property type="evidence" value="ECO:0007669"/>
    <property type="project" value="InterPro"/>
</dbReference>
<dbReference type="InterPro" id="IPR035976">
    <property type="entry name" value="Sushi/SCR/CCP_sf"/>
</dbReference>
<dbReference type="SMART" id="SM00032">
    <property type="entry name" value="CCP"/>
    <property type="match status" value="16"/>
</dbReference>
<feature type="region of interest" description="Disordered" evidence="6">
    <location>
        <begin position="642"/>
        <end position="710"/>
    </location>
</feature>
<dbReference type="PROSITE" id="PS50923">
    <property type="entry name" value="SUSHI"/>
    <property type="match status" value="14"/>
</dbReference>
<feature type="disulfide bond" evidence="5">
    <location>
        <begin position="326"/>
        <end position="353"/>
    </location>
</feature>
<evidence type="ECO:0000259" key="9">
    <source>
        <dbReference type="PROSITE" id="PS51390"/>
    </source>
</evidence>
<dbReference type="EMBL" id="OU963870">
    <property type="protein sequence ID" value="CAH0778294.1"/>
    <property type="molecule type" value="Genomic_DNA"/>
</dbReference>
<feature type="domain" description="Sushi" evidence="8">
    <location>
        <begin position="1309"/>
        <end position="1368"/>
    </location>
</feature>
<dbReference type="Proteomes" id="UP001152759">
    <property type="component" value="Chromosome 9"/>
</dbReference>
<feature type="domain" description="Sushi" evidence="8">
    <location>
        <begin position="1248"/>
        <end position="1307"/>
    </location>
</feature>
<proteinExistence type="predicted"/>
<reference evidence="10" key="1">
    <citation type="submission" date="2021-12" db="EMBL/GenBank/DDBJ databases">
        <authorList>
            <person name="King R."/>
        </authorList>
    </citation>
    <scope>NUCLEOTIDE SEQUENCE</scope>
</reference>
<name>A0A9P0G6A3_BEMTA</name>
<feature type="disulfide bond" evidence="5">
    <location>
        <begin position="1218"/>
        <end position="1245"/>
    </location>
</feature>
<feature type="domain" description="Sushi" evidence="8">
    <location>
        <begin position="541"/>
        <end position="612"/>
    </location>
</feature>
<dbReference type="PANTHER" id="PTHR19325">
    <property type="entry name" value="COMPLEMENT COMPONENT-RELATED SUSHI DOMAIN-CONTAINING"/>
    <property type="match status" value="1"/>
</dbReference>
<dbReference type="InterPro" id="IPR008197">
    <property type="entry name" value="WAP_dom"/>
</dbReference>
<evidence type="ECO:0000313" key="11">
    <source>
        <dbReference type="Proteomes" id="UP001152759"/>
    </source>
</evidence>
<feature type="domain" description="Sushi" evidence="8">
    <location>
        <begin position="770"/>
        <end position="841"/>
    </location>
</feature>
<accession>A0A9P0G6A3</accession>
<keyword evidence="7" id="KW-0732">Signal</keyword>
<dbReference type="PANTHER" id="PTHR19325:SF555">
    <property type="entry name" value="HIG-ANCHORING SCAFFOLD PROTEIN, ISOFORM G"/>
    <property type="match status" value="1"/>
</dbReference>
<comment type="caution">
    <text evidence="5">Lacks conserved residue(s) required for the propagation of feature annotation.</text>
</comment>
<evidence type="ECO:0000256" key="5">
    <source>
        <dbReference type="PROSITE-ProRule" id="PRU00302"/>
    </source>
</evidence>
<feature type="domain" description="Sushi" evidence="8">
    <location>
        <begin position="173"/>
        <end position="238"/>
    </location>
</feature>
<organism evidence="10 11">
    <name type="scientific">Bemisia tabaci</name>
    <name type="common">Sweetpotato whitefly</name>
    <name type="synonym">Aleurodes tabaci</name>
    <dbReference type="NCBI Taxonomy" id="7038"/>
    <lineage>
        <taxon>Eukaryota</taxon>
        <taxon>Metazoa</taxon>
        <taxon>Ecdysozoa</taxon>
        <taxon>Arthropoda</taxon>
        <taxon>Hexapoda</taxon>
        <taxon>Insecta</taxon>
        <taxon>Pterygota</taxon>
        <taxon>Neoptera</taxon>
        <taxon>Paraneoptera</taxon>
        <taxon>Hemiptera</taxon>
        <taxon>Sternorrhyncha</taxon>
        <taxon>Aleyrodoidea</taxon>
        <taxon>Aleyrodidae</taxon>
        <taxon>Aleyrodinae</taxon>
        <taxon>Bemisia</taxon>
    </lineage>
</organism>
<evidence type="ECO:0000256" key="6">
    <source>
        <dbReference type="SAM" id="MobiDB-lite"/>
    </source>
</evidence>
<feature type="domain" description="Sushi" evidence="8">
    <location>
        <begin position="930"/>
        <end position="996"/>
    </location>
</feature>
<dbReference type="Pfam" id="PF00084">
    <property type="entry name" value="Sushi"/>
    <property type="match status" value="11"/>
</dbReference>
<gene>
    <name evidence="10" type="ORF">BEMITA_LOCUS14122</name>
</gene>
<feature type="domain" description="Sushi" evidence="8">
    <location>
        <begin position="1190"/>
        <end position="1247"/>
    </location>
</feature>
<dbReference type="FunFam" id="2.10.70.10:FF:000086">
    <property type="entry name" value="Hig-anchoring scaffold protein, isoform A"/>
    <property type="match status" value="1"/>
</dbReference>
<feature type="domain" description="WAP" evidence="9">
    <location>
        <begin position="60"/>
        <end position="113"/>
    </location>
</feature>
<dbReference type="PROSITE" id="PS51390">
    <property type="entry name" value="WAP"/>
    <property type="match status" value="1"/>
</dbReference>
<dbReference type="InterPro" id="IPR050350">
    <property type="entry name" value="Compl-Cell_Adhes-Reg"/>
</dbReference>
<evidence type="ECO:0000259" key="8">
    <source>
        <dbReference type="PROSITE" id="PS50923"/>
    </source>
</evidence>
<sequence length="1380" mass="151406">MLHAATLVFLLGVLLNRTDCRRHQRFVISTAAPYVDDFDEDEDFEDLKEADDDDRVYKNPRNFPSAECPRDEVYAAFMGQKCLRKCSSHEDCKSKKKRCLCDGACGMSCIKPEKECPELTSPDLGMIEATGRFFNDKATYSCNPGYHLVGLKERVCRADGSWTGVAPTCKQNVFCHAPPEIENARHNGFPEQTTFDVDVTIQYQCQHGYDTDGFSQAKCLAIGGATASWFGPDISCKPRSCGPPPRITNGWYPQECYTFGCRVNYHCVEGFELVGRQDTICQADGTWFPRELPTCVPVQCPEPENPVNGKAIFTSTSYNSIVSYECRHGYTLSGNLTRRCGPDKRWSGSMPKCQEINCGHPGTLYNGWLENIESGTGLGASVIFRCHEGMLLEGNTSSLCLKDGTWRYPLPKCLAPCVIPEVAQGRVTVTHGSPGNVSVMANMAPHGARLVLHCEDKFEPSANNTPVICQNGTWSRLPSCQPARCKYLPKAPANGIVIAPKTDHLMRAKFKCKDGFVLEGESSTECLYGTWTEAHPVCTEVYCSFPGNVENGKVMLVGNMGVYDYRSYVRRVVNNKQIMYDCDRGYYLSSGPPGATCIGGYWSPKQLPKCVLGQHPRINTGRAIRSIRTKVLRQLQRVRRALSGQNSQVSMRKTVSGSSDKKDKQQGGGRRGNMNEGGDDDDSLYGGDSDKKEGRKHKNRGKGPCEPISTEPYFHSELIRPGHNENDTFSHGSIYHVICATGYGLNVKNNNTFRCAHGKWRPKKPECSLLPCPVPSVAHGEFLLSNNATNWTSITLNDSEDVPSDVEVEFSCHQGFNLQGASKLMCERGTWNPADLPECTPAPCELPPITHGQYLSGYRAGLTIGNGSSVIFTCDNEYIKSTTGTIECVLGELRPWAPGCKRDPGLFIPGGDILRGGELGTVDLIAGLKGSCGPPARVHNSIVFRNGVQVTEKERSFPDGTEITFNCIGNIMGEKLSWRIICEDGNWLGRSHSCDIETPSDHGSSKDNSTCTFRNTEPNVATFFENQLIAEDVMEFPAGTTLVFRCTDIGKYALIGSNFRKCVGGEWEGQKPSCFGLNQENDYALEKPPTILFRHQQGPIAQSNDGKLIVYPGTILHMECLWIRRFGTPKWNVSHSYRQYPEGWNADPGRDSQLEYRLSIFHASKDDSGVFTCETPTRHAHSIEIVVTAVHCPVLPPRRSLTISSQATKMNSLIKFTCGNGNALIGASEITCLPSGNWSAPLPVCESVECPDPGNLTDPNLRAAVISRAVGGQMMFSCTQGYGLSGPAYSTCQVTGEWSQPFPKCAGVQACPYPGTVISGRMSAVKFYYGIGETLTFTCDDNLNLQGASMIRCLRSGKWSNAIPACVPQNSATAATPSSG</sequence>
<keyword evidence="2" id="KW-0677">Repeat</keyword>
<evidence type="ECO:0000256" key="2">
    <source>
        <dbReference type="ARBA" id="ARBA00022737"/>
    </source>
</evidence>
<feature type="chain" id="PRO_5040287974" evidence="7">
    <location>
        <begin position="21"/>
        <end position="1380"/>
    </location>
</feature>
<feature type="compositionally biased region" description="Polar residues" evidence="6">
    <location>
        <begin position="643"/>
        <end position="655"/>
    </location>
</feature>
<evidence type="ECO:0000313" key="10">
    <source>
        <dbReference type="EMBL" id="CAH0778294.1"/>
    </source>
</evidence>
<feature type="disulfide bond" evidence="5">
    <location>
        <begin position="1339"/>
        <end position="1366"/>
    </location>
</feature>
<feature type="domain" description="Sushi" evidence="8">
    <location>
        <begin position="1009"/>
        <end position="1076"/>
    </location>
</feature>
<feature type="disulfide bond" evidence="5">
    <location>
        <begin position="1278"/>
        <end position="1305"/>
    </location>
</feature>
<feature type="domain" description="Sushi" evidence="8">
    <location>
        <begin position="703"/>
        <end position="769"/>
    </location>
</feature>
<evidence type="ECO:0000256" key="1">
    <source>
        <dbReference type="ARBA" id="ARBA00022659"/>
    </source>
</evidence>
<dbReference type="GO" id="GO:0005576">
    <property type="term" value="C:extracellular region"/>
    <property type="evidence" value="ECO:0007669"/>
    <property type="project" value="InterPro"/>
</dbReference>
<feature type="disulfide bond" evidence="5">
    <location>
        <begin position="812"/>
        <end position="839"/>
    </location>
</feature>
<dbReference type="CDD" id="cd00033">
    <property type="entry name" value="CCP"/>
    <property type="match status" value="11"/>
</dbReference>
<dbReference type="InterPro" id="IPR000436">
    <property type="entry name" value="Sushi_SCR_CCP_dom"/>
</dbReference>
<protein>
    <submittedName>
        <fullName evidence="10">Uncharacterized protein</fullName>
    </submittedName>
</protein>
<feature type="domain" description="Sushi" evidence="8">
    <location>
        <begin position="356"/>
        <end position="415"/>
    </location>
</feature>
<feature type="signal peptide" evidence="7">
    <location>
        <begin position="1"/>
        <end position="20"/>
    </location>
</feature>
<evidence type="ECO:0000256" key="3">
    <source>
        <dbReference type="ARBA" id="ARBA00023157"/>
    </source>
</evidence>
<keyword evidence="1 5" id="KW-0768">Sushi</keyword>
<dbReference type="Gene3D" id="2.10.70.10">
    <property type="entry name" value="Complement Module, domain 1"/>
    <property type="match status" value="16"/>
</dbReference>
<keyword evidence="4" id="KW-0325">Glycoprotein</keyword>
<keyword evidence="11" id="KW-1185">Reference proteome</keyword>
<feature type="disulfide bond" evidence="5">
    <location>
        <begin position="967"/>
        <end position="994"/>
    </location>
</feature>